<gene>
    <name evidence="4" type="ORF">SAMN05444410_101562</name>
</gene>
<dbReference type="InterPro" id="IPR011006">
    <property type="entry name" value="CheY-like_superfamily"/>
</dbReference>
<evidence type="ECO:0000256" key="1">
    <source>
        <dbReference type="ARBA" id="ARBA00022553"/>
    </source>
</evidence>
<dbReference type="SUPFAM" id="SSF52172">
    <property type="entry name" value="CheY-like"/>
    <property type="match status" value="1"/>
</dbReference>
<keyword evidence="5" id="KW-1185">Reference proteome</keyword>
<name>A0A8X8I975_9BACT</name>
<dbReference type="PANTHER" id="PTHR44591">
    <property type="entry name" value="STRESS RESPONSE REGULATOR PROTEIN 1"/>
    <property type="match status" value="1"/>
</dbReference>
<dbReference type="AlphaFoldDB" id="A0A8X8I975"/>
<evidence type="ECO:0000256" key="2">
    <source>
        <dbReference type="PROSITE-ProRule" id="PRU00169"/>
    </source>
</evidence>
<dbReference type="GO" id="GO:0000160">
    <property type="term" value="P:phosphorelay signal transduction system"/>
    <property type="evidence" value="ECO:0007669"/>
    <property type="project" value="InterPro"/>
</dbReference>
<reference evidence="4 5" key="1">
    <citation type="submission" date="2016-10" db="EMBL/GenBank/DDBJ databases">
        <authorList>
            <person name="Varghese N."/>
            <person name="Submissions S."/>
        </authorList>
    </citation>
    <scope>NUCLEOTIDE SEQUENCE [LARGE SCALE GENOMIC DNA]</scope>
    <source>
        <strain evidence="4 5">DSM 25353</strain>
    </source>
</reference>
<proteinExistence type="predicted"/>
<sequence length="131" mass="14627">MTQILTVDDDHIMLVILKTVLTKEGYHVTQVKNGKEAIALKDRFAFDLVICDLMMPYANGYEVLSSFRNDPVTANTPIIILSSIGNTATIEEVLSLGANEFISKPFTSADLLHKIKTLLNTRKQTNTMLRN</sequence>
<feature type="modified residue" description="4-aspartylphosphate" evidence="2">
    <location>
        <position position="52"/>
    </location>
</feature>
<evidence type="ECO:0000259" key="3">
    <source>
        <dbReference type="PROSITE" id="PS50110"/>
    </source>
</evidence>
<dbReference type="PROSITE" id="PS50110">
    <property type="entry name" value="RESPONSE_REGULATORY"/>
    <property type="match status" value="1"/>
</dbReference>
<dbReference type="Gene3D" id="3.40.50.2300">
    <property type="match status" value="1"/>
</dbReference>
<dbReference type="EMBL" id="FNNO01000001">
    <property type="protein sequence ID" value="SDW22734.1"/>
    <property type="molecule type" value="Genomic_DNA"/>
</dbReference>
<accession>A0A8X8I975</accession>
<dbReference type="CDD" id="cd00156">
    <property type="entry name" value="REC"/>
    <property type="match status" value="1"/>
</dbReference>
<dbReference type="Pfam" id="PF00072">
    <property type="entry name" value="Response_reg"/>
    <property type="match status" value="1"/>
</dbReference>
<dbReference type="SMART" id="SM00448">
    <property type="entry name" value="REC"/>
    <property type="match status" value="1"/>
</dbReference>
<evidence type="ECO:0000313" key="4">
    <source>
        <dbReference type="EMBL" id="SDW22734.1"/>
    </source>
</evidence>
<feature type="domain" description="Response regulatory" evidence="3">
    <location>
        <begin position="3"/>
        <end position="119"/>
    </location>
</feature>
<keyword evidence="1 2" id="KW-0597">Phosphoprotein</keyword>
<dbReference type="InterPro" id="IPR050595">
    <property type="entry name" value="Bact_response_regulator"/>
</dbReference>
<protein>
    <submittedName>
        <fullName evidence="4">Response regulator receiver domain-containing protein</fullName>
    </submittedName>
</protein>
<dbReference type="PANTHER" id="PTHR44591:SF3">
    <property type="entry name" value="RESPONSE REGULATORY DOMAIN-CONTAINING PROTEIN"/>
    <property type="match status" value="1"/>
</dbReference>
<dbReference type="Proteomes" id="UP000198711">
    <property type="component" value="Unassembled WGS sequence"/>
</dbReference>
<dbReference type="RefSeq" id="WP_092721727.1">
    <property type="nucleotide sequence ID" value="NZ_FNNO01000001.1"/>
</dbReference>
<dbReference type="InterPro" id="IPR001789">
    <property type="entry name" value="Sig_transdc_resp-reg_receiver"/>
</dbReference>
<comment type="caution">
    <text evidence="4">The sequence shown here is derived from an EMBL/GenBank/DDBJ whole genome shotgun (WGS) entry which is preliminary data.</text>
</comment>
<evidence type="ECO:0000313" key="5">
    <source>
        <dbReference type="Proteomes" id="UP000198711"/>
    </source>
</evidence>
<organism evidence="4 5">
    <name type="scientific">Hydrobacter penzbergensis</name>
    <dbReference type="NCBI Taxonomy" id="1235997"/>
    <lineage>
        <taxon>Bacteria</taxon>
        <taxon>Pseudomonadati</taxon>
        <taxon>Bacteroidota</taxon>
        <taxon>Chitinophagia</taxon>
        <taxon>Chitinophagales</taxon>
        <taxon>Chitinophagaceae</taxon>
        <taxon>Hydrobacter</taxon>
    </lineage>
</organism>